<proteinExistence type="predicted"/>
<protein>
    <submittedName>
        <fullName evidence="1">Uncharacterized protein</fullName>
    </submittedName>
</protein>
<dbReference type="Proteomes" id="UP000004535">
    <property type="component" value="Unassembled WGS sequence"/>
</dbReference>
<evidence type="ECO:0000313" key="1">
    <source>
        <dbReference type="EMBL" id="EEE09419.1"/>
    </source>
</evidence>
<reference evidence="1 2" key="1">
    <citation type="journal article" date="2012" name="J. Bacteriol.">
        <title>Draft Genome Sequence Determination for Cystic Fibrosis and Chronic Granulomatous Disease Burkholderia multivorans Isolates.</title>
        <authorList>
            <person name="Varga J.J."/>
            <person name="Losada L."/>
            <person name="Zelazny A.M."/>
            <person name="Brinkac L."/>
            <person name="Harkins D."/>
            <person name="Radune D."/>
            <person name="Hostetler J."/>
            <person name="Sampaio E.P."/>
            <person name="Ronning C.M."/>
            <person name="Nierman W.C."/>
            <person name="Greenberg D.E."/>
            <person name="Holland S.M."/>
            <person name="Goldberg J.B."/>
        </authorList>
    </citation>
    <scope>NUCLEOTIDE SEQUENCE [LARGE SCALE GENOMIC DNA]</scope>
    <source>
        <strain evidence="1 2">CGD2</strain>
    </source>
</reference>
<organism evidence="1 2">
    <name type="scientific">Burkholderia multivorans CGD2</name>
    <dbReference type="NCBI Taxonomy" id="513052"/>
    <lineage>
        <taxon>Bacteria</taxon>
        <taxon>Pseudomonadati</taxon>
        <taxon>Pseudomonadota</taxon>
        <taxon>Betaproteobacteria</taxon>
        <taxon>Burkholderiales</taxon>
        <taxon>Burkholderiaceae</taxon>
        <taxon>Burkholderia</taxon>
        <taxon>Burkholderia cepacia complex</taxon>
    </lineage>
</organism>
<gene>
    <name evidence="1" type="ORF">BURMUCGD2_4792</name>
</gene>
<dbReference type="EMBL" id="ACFC01000001">
    <property type="protein sequence ID" value="EEE09419.1"/>
    <property type="molecule type" value="Genomic_DNA"/>
</dbReference>
<comment type="caution">
    <text evidence="1">The sequence shown here is derived from an EMBL/GenBank/DDBJ whole genome shotgun (WGS) entry which is preliminary data.</text>
</comment>
<evidence type="ECO:0000313" key="2">
    <source>
        <dbReference type="Proteomes" id="UP000004535"/>
    </source>
</evidence>
<sequence>MGARARSGPAALTVGAVQTRIAFPAFHDNDRTSSCHTAFAALRAPSSPSPPRSWA</sequence>
<dbReference type="AlphaFoldDB" id="B9BI86"/>
<accession>B9BI86</accession>
<name>B9BI86_9BURK</name>